<dbReference type="EMBL" id="SJPK01000009">
    <property type="protein sequence ID" value="TWT64894.1"/>
    <property type="molecule type" value="Genomic_DNA"/>
</dbReference>
<dbReference type="GO" id="GO:0005886">
    <property type="term" value="C:plasma membrane"/>
    <property type="evidence" value="ECO:0007669"/>
    <property type="project" value="UniProtKB-SubCell"/>
</dbReference>
<dbReference type="AlphaFoldDB" id="A0A5C5XPU3"/>
<dbReference type="PRINTS" id="PR01837">
    <property type="entry name" value="MGTCSAPBPROT"/>
</dbReference>
<dbReference type="InterPro" id="IPR049177">
    <property type="entry name" value="MgtC_SapB_SrpB_YhiD_N"/>
</dbReference>
<name>A0A5C5XPU3_9BACT</name>
<reference evidence="9 10" key="1">
    <citation type="submission" date="2019-02" db="EMBL/GenBank/DDBJ databases">
        <title>Deep-cultivation of Planctomycetes and their phenomic and genomic characterization uncovers novel biology.</title>
        <authorList>
            <person name="Wiegand S."/>
            <person name="Jogler M."/>
            <person name="Boedeker C."/>
            <person name="Pinto D."/>
            <person name="Vollmers J."/>
            <person name="Rivas-Marin E."/>
            <person name="Kohn T."/>
            <person name="Peeters S.H."/>
            <person name="Heuer A."/>
            <person name="Rast P."/>
            <person name="Oberbeckmann S."/>
            <person name="Bunk B."/>
            <person name="Jeske O."/>
            <person name="Meyerdierks A."/>
            <person name="Storesund J.E."/>
            <person name="Kallscheuer N."/>
            <person name="Luecker S."/>
            <person name="Lage O.M."/>
            <person name="Pohl T."/>
            <person name="Merkel B.J."/>
            <person name="Hornburger P."/>
            <person name="Mueller R.-W."/>
            <person name="Bruemmer F."/>
            <person name="Labrenz M."/>
            <person name="Spormann A.M."/>
            <person name="Op Den Camp H."/>
            <person name="Overmann J."/>
            <person name="Amann R."/>
            <person name="Jetten M.S.M."/>
            <person name="Mascher T."/>
            <person name="Medema M.H."/>
            <person name="Devos D.P."/>
            <person name="Kaster A.-K."/>
            <person name="Ovreas L."/>
            <person name="Rohde M."/>
            <person name="Galperin M.Y."/>
            <person name="Jogler C."/>
        </authorList>
    </citation>
    <scope>NUCLEOTIDE SEQUENCE [LARGE SCALE GENOMIC DNA]</scope>
    <source>
        <strain evidence="9 10">CA85</strain>
    </source>
</reference>
<comment type="caution">
    <text evidence="9">The sequence shown here is derived from an EMBL/GenBank/DDBJ whole genome shotgun (WGS) entry which is preliminary data.</text>
</comment>
<protein>
    <submittedName>
        <fullName evidence="9">Putative Mg(2+) transport ATPase</fullName>
    </submittedName>
</protein>
<keyword evidence="3" id="KW-1003">Cell membrane</keyword>
<comment type="subcellular location">
    <subcellularLocation>
        <location evidence="1">Cell membrane</location>
        <topology evidence="1">Multi-pass membrane protein</topology>
    </subcellularLocation>
</comment>
<feature type="domain" description="MgtC/SapB/SrpB/YhiD N-terminal" evidence="8">
    <location>
        <begin position="13"/>
        <end position="144"/>
    </location>
</feature>
<evidence type="ECO:0000256" key="1">
    <source>
        <dbReference type="ARBA" id="ARBA00004651"/>
    </source>
</evidence>
<dbReference type="Pfam" id="PF02308">
    <property type="entry name" value="MgtC"/>
    <property type="match status" value="1"/>
</dbReference>
<proteinExistence type="inferred from homology"/>
<evidence type="ECO:0000256" key="5">
    <source>
        <dbReference type="ARBA" id="ARBA00022989"/>
    </source>
</evidence>
<keyword evidence="4 7" id="KW-0812">Transmembrane</keyword>
<dbReference type="PANTHER" id="PTHR33778:SF1">
    <property type="entry name" value="MAGNESIUM TRANSPORTER YHID-RELATED"/>
    <property type="match status" value="1"/>
</dbReference>
<feature type="transmembrane region" description="Helical" evidence="7">
    <location>
        <begin position="72"/>
        <end position="92"/>
    </location>
</feature>
<evidence type="ECO:0000256" key="7">
    <source>
        <dbReference type="SAM" id="Phobius"/>
    </source>
</evidence>
<feature type="transmembrane region" description="Helical" evidence="7">
    <location>
        <begin position="6"/>
        <end position="24"/>
    </location>
</feature>
<keyword evidence="10" id="KW-1185">Reference proteome</keyword>
<evidence type="ECO:0000256" key="6">
    <source>
        <dbReference type="ARBA" id="ARBA00023136"/>
    </source>
</evidence>
<evidence type="ECO:0000256" key="4">
    <source>
        <dbReference type="ARBA" id="ARBA00022692"/>
    </source>
</evidence>
<organism evidence="9 10">
    <name type="scientific">Allorhodopirellula solitaria</name>
    <dbReference type="NCBI Taxonomy" id="2527987"/>
    <lineage>
        <taxon>Bacteria</taxon>
        <taxon>Pseudomonadati</taxon>
        <taxon>Planctomycetota</taxon>
        <taxon>Planctomycetia</taxon>
        <taxon>Pirellulales</taxon>
        <taxon>Pirellulaceae</taxon>
        <taxon>Allorhodopirellula</taxon>
    </lineage>
</organism>
<evidence type="ECO:0000256" key="3">
    <source>
        <dbReference type="ARBA" id="ARBA00022475"/>
    </source>
</evidence>
<feature type="transmembrane region" description="Helical" evidence="7">
    <location>
        <begin position="124"/>
        <end position="143"/>
    </location>
</feature>
<comment type="similarity">
    <text evidence="2">Belongs to the MgtC/SapB family.</text>
</comment>
<accession>A0A5C5XPU3</accession>
<gene>
    <name evidence="9" type="ORF">CA85_36790</name>
</gene>
<evidence type="ECO:0000259" key="8">
    <source>
        <dbReference type="Pfam" id="PF02308"/>
    </source>
</evidence>
<sequence>MHPNDIANLITIAIAAACGGVLGLERELADKPAGVRTHIFVCAGSALLMILSREIVDQFEVRYPDSMLSPDPIRILQAIVVGISFLGAGTIVHQKNQGVEGLTTAATIYLTAGIGVAIAVERTFLAVSLTVFAASVLYILKWLTDRVTDDLEEGEDSKAD</sequence>
<evidence type="ECO:0000313" key="9">
    <source>
        <dbReference type="EMBL" id="TWT64894.1"/>
    </source>
</evidence>
<dbReference type="PANTHER" id="PTHR33778">
    <property type="entry name" value="PROTEIN MGTC"/>
    <property type="match status" value="1"/>
</dbReference>
<dbReference type="InterPro" id="IPR003416">
    <property type="entry name" value="MgtC/SapB/SrpB/YhiD_fam"/>
</dbReference>
<keyword evidence="6 7" id="KW-0472">Membrane</keyword>
<keyword evidence="5 7" id="KW-1133">Transmembrane helix</keyword>
<feature type="transmembrane region" description="Helical" evidence="7">
    <location>
        <begin position="99"/>
        <end position="118"/>
    </location>
</feature>
<evidence type="ECO:0000313" key="10">
    <source>
        <dbReference type="Proteomes" id="UP000318053"/>
    </source>
</evidence>
<dbReference type="Proteomes" id="UP000318053">
    <property type="component" value="Unassembled WGS sequence"/>
</dbReference>
<evidence type="ECO:0000256" key="2">
    <source>
        <dbReference type="ARBA" id="ARBA00009298"/>
    </source>
</evidence>